<gene>
    <name evidence="2" type="ORF">KVP70_06195</name>
    <name evidence="3" type="ORF">L1274_002480</name>
</gene>
<dbReference type="SMART" id="SM00530">
    <property type="entry name" value="HTH_XRE"/>
    <property type="match status" value="1"/>
</dbReference>
<keyword evidence="5" id="KW-1185">Reference proteome</keyword>
<evidence type="ECO:0000313" key="4">
    <source>
        <dbReference type="Proteomes" id="UP001155901"/>
    </source>
</evidence>
<dbReference type="RefSeq" id="WP_217941262.1">
    <property type="nucleotide sequence ID" value="NZ_JAHTGR010000003.1"/>
</dbReference>
<reference evidence="2" key="1">
    <citation type="submission" date="2021-07" db="EMBL/GenBank/DDBJ databases">
        <title>Characterization of violacein-producing bacteria and related species.</title>
        <authorList>
            <person name="Wilson H.S."/>
            <person name="De Leon M.E."/>
        </authorList>
    </citation>
    <scope>NUCLEOTIDE SEQUENCE</scope>
    <source>
        <strain evidence="2">HSC-15S17</strain>
    </source>
</reference>
<dbReference type="CDD" id="cd00093">
    <property type="entry name" value="HTH_XRE"/>
    <property type="match status" value="1"/>
</dbReference>
<evidence type="ECO:0000313" key="5">
    <source>
        <dbReference type="Proteomes" id="UP001162889"/>
    </source>
</evidence>
<accession>A0AA41H5G5</accession>
<dbReference type="Proteomes" id="UP001155901">
    <property type="component" value="Unassembled WGS sequence"/>
</dbReference>
<dbReference type="Pfam" id="PF01381">
    <property type="entry name" value="HTH_3"/>
    <property type="match status" value="1"/>
</dbReference>
<comment type="caution">
    <text evidence="2">The sequence shown here is derived from an EMBL/GenBank/DDBJ whole genome shotgun (WGS) entry which is preliminary data.</text>
</comment>
<dbReference type="PROSITE" id="PS50943">
    <property type="entry name" value="HTH_CROC1"/>
    <property type="match status" value="1"/>
</dbReference>
<dbReference type="EMBL" id="JALJZU010000004">
    <property type="protein sequence ID" value="MCP2008772.1"/>
    <property type="molecule type" value="Genomic_DNA"/>
</dbReference>
<dbReference type="GO" id="GO:0003677">
    <property type="term" value="F:DNA binding"/>
    <property type="evidence" value="ECO:0007669"/>
    <property type="project" value="UniProtKB-KW"/>
</dbReference>
<proteinExistence type="predicted"/>
<dbReference type="EMBL" id="JAHTGR010000003">
    <property type="protein sequence ID" value="MBV6320520.1"/>
    <property type="molecule type" value="Genomic_DNA"/>
</dbReference>
<evidence type="ECO:0000259" key="1">
    <source>
        <dbReference type="PROSITE" id="PS50943"/>
    </source>
</evidence>
<evidence type="ECO:0000313" key="2">
    <source>
        <dbReference type="EMBL" id="MBV6320520.1"/>
    </source>
</evidence>
<evidence type="ECO:0000313" key="3">
    <source>
        <dbReference type="EMBL" id="MCP2008772.1"/>
    </source>
</evidence>
<protein>
    <submittedName>
        <fullName evidence="3">DNA-binding XRE family transcriptional regulator</fullName>
    </submittedName>
    <submittedName>
        <fullName evidence="2">Helix-turn-helix domain-containing protein</fullName>
    </submittedName>
</protein>
<feature type="domain" description="HTH cro/C1-type" evidence="1">
    <location>
        <begin position="35"/>
        <end position="89"/>
    </location>
</feature>
<name>A0AA41H5G5_9BURK</name>
<dbReference type="Proteomes" id="UP001162889">
    <property type="component" value="Unassembled WGS sequence"/>
</dbReference>
<organism evidence="2 4">
    <name type="scientific">Duganella violaceipulchra</name>
    <dbReference type="NCBI Taxonomy" id="2849652"/>
    <lineage>
        <taxon>Bacteria</taxon>
        <taxon>Pseudomonadati</taxon>
        <taxon>Pseudomonadota</taxon>
        <taxon>Betaproteobacteria</taxon>
        <taxon>Burkholderiales</taxon>
        <taxon>Oxalobacteraceae</taxon>
        <taxon>Telluria group</taxon>
        <taxon>Duganella</taxon>
    </lineage>
</organism>
<dbReference type="InterPro" id="IPR001387">
    <property type="entry name" value="Cro/C1-type_HTH"/>
</dbReference>
<keyword evidence="3" id="KW-0238">DNA-binding</keyword>
<reference evidence="3" key="2">
    <citation type="submission" date="2022-03" db="EMBL/GenBank/DDBJ databases">
        <title>Genome Encyclopedia of Bacteria and Archaea VI: Functional Genomics of Type Strains.</title>
        <authorList>
            <person name="Whitman W."/>
        </authorList>
    </citation>
    <scope>NUCLEOTIDE SEQUENCE</scope>
    <source>
        <strain evidence="3">HSC-15S17</strain>
    </source>
</reference>
<sequence>MVRIKKAEDKESARARRTELYDAVARGQLSLRDAVKQMRKISRLTQAEFAAHRGVSTKVIKEIEGGHGNPTVQTLNRIGEFFGLEVAFVRTETLKRGMQQAAPTWIAASDDVHQLTKTIENIRALLPPEPPKTT</sequence>
<dbReference type="AlphaFoldDB" id="A0AA41H5G5"/>